<dbReference type="Pfam" id="PF03872">
    <property type="entry name" value="RseA_N"/>
    <property type="match status" value="1"/>
</dbReference>
<evidence type="ECO:0000313" key="4">
    <source>
        <dbReference type="EMBL" id="UZP74705.1"/>
    </source>
</evidence>
<evidence type="ECO:0000256" key="1">
    <source>
        <dbReference type="SAM" id="MobiDB-lite"/>
    </source>
</evidence>
<protein>
    <recommendedName>
        <fullName evidence="3">Anti sigma-E protein RseA N-terminal domain-containing protein</fullName>
    </recommendedName>
</protein>
<dbReference type="InterPro" id="IPR036147">
    <property type="entry name" value="Anti-sigma_E_RseA_N_sf"/>
</dbReference>
<evidence type="ECO:0000259" key="3">
    <source>
        <dbReference type="Pfam" id="PF03872"/>
    </source>
</evidence>
<dbReference type="PANTHER" id="PTHR38104:SF1">
    <property type="entry name" value="ANTI-SIGMA-E FACTOR RSEA"/>
    <property type="match status" value="1"/>
</dbReference>
<dbReference type="Proteomes" id="UP001317963">
    <property type="component" value="Chromosome"/>
</dbReference>
<organism evidence="4 5">
    <name type="scientific">Candidatus Paraluminiphilus aquimaris</name>
    <dbReference type="NCBI Taxonomy" id="2518994"/>
    <lineage>
        <taxon>Bacteria</taxon>
        <taxon>Pseudomonadati</taxon>
        <taxon>Pseudomonadota</taxon>
        <taxon>Gammaproteobacteria</taxon>
        <taxon>Cellvibrionales</taxon>
        <taxon>Halieaceae</taxon>
        <taxon>Candidatus Paraluminiphilus</taxon>
    </lineage>
</organism>
<dbReference type="CDD" id="cd16328">
    <property type="entry name" value="RseA_N"/>
    <property type="match status" value="1"/>
</dbReference>
<proteinExistence type="predicted"/>
<dbReference type="SUPFAM" id="SSF89069">
    <property type="entry name" value="N-terminal, cytoplasmic domain of anti-sigmaE factor RseA"/>
    <property type="match status" value="1"/>
</dbReference>
<keyword evidence="5" id="KW-1185">Reference proteome</keyword>
<feature type="transmembrane region" description="Helical" evidence="2">
    <location>
        <begin position="89"/>
        <end position="110"/>
    </location>
</feature>
<keyword evidence="2" id="KW-1133">Transmembrane helix</keyword>
<name>A0ABY6Q837_9GAMM</name>
<feature type="domain" description="Anti sigma-E protein RseA N-terminal" evidence="3">
    <location>
        <begin position="19"/>
        <end position="94"/>
    </location>
</feature>
<sequence length="214" mass="22564">MSLKEHNKQSVSGTSPTGREGVSALIDGEANDLDLARVLKGGEESDELRNYWQRQQQYREVMRSGAASFSAVDVSGAVREAISSDKRRFANPLVSMAVAASVTIAVVLGGQQALLFSDEPLPIITAPGAVVQLPGTGAVQASFAQPTLPLSQNSRAAQVDKSAGRRAEAATTRAFYNELAEKRSSSLGAVHQATAADVSISPFIARLAEPQVDQ</sequence>
<dbReference type="InterPro" id="IPR052383">
    <property type="entry name" value="Anti-sigma-E_RseA-like"/>
</dbReference>
<accession>A0ABY6Q837</accession>
<keyword evidence="2" id="KW-0812">Transmembrane</keyword>
<gene>
    <name evidence="4" type="ORF">E0F26_08115</name>
</gene>
<keyword evidence="2" id="KW-0472">Membrane</keyword>
<dbReference type="Gene3D" id="1.10.10.880">
    <property type="entry name" value="Anti sigma-E protein RseA, N-terminal domain"/>
    <property type="match status" value="1"/>
</dbReference>
<evidence type="ECO:0000256" key="2">
    <source>
        <dbReference type="SAM" id="Phobius"/>
    </source>
</evidence>
<feature type="region of interest" description="Disordered" evidence="1">
    <location>
        <begin position="1"/>
        <end position="24"/>
    </location>
</feature>
<dbReference type="PANTHER" id="PTHR38104">
    <property type="match status" value="1"/>
</dbReference>
<dbReference type="InterPro" id="IPR005572">
    <property type="entry name" value="Anti-sigma_E_RseA_N"/>
</dbReference>
<reference evidence="4 5" key="1">
    <citation type="submission" date="2019-02" db="EMBL/GenBank/DDBJ databases">
        <title>Halieaceae_genomes.</title>
        <authorList>
            <person name="Li S.-H."/>
        </authorList>
    </citation>
    <scope>NUCLEOTIDE SEQUENCE [LARGE SCALE GENOMIC DNA]</scope>
    <source>
        <strain evidence="4 5">JH123</strain>
    </source>
</reference>
<evidence type="ECO:0000313" key="5">
    <source>
        <dbReference type="Proteomes" id="UP001317963"/>
    </source>
</evidence>
<dbReference type="EMBL" id="CP036501">
    <property type="protein sequence ID" value="UZP74705.1"/>
    <property type="molecule type" value="Genomic_DNA"/>
</dbReference>